<keyword evidence="3" id="KW-1185">Reference proteome</keyword>
<evidence type="ECO:0000313" key="3">
    <source>
        <dbReference type="Proteomes" id="UP000298663"/>
    </source>
</evidence>
<dbReference type="GO" id="GO:0005096">
    <property type="term" value="F:GTPase activator activity"/>
    <property type="evidence" value="ECO:0007669"/>
    <property type="project" value="TreeGrafter"/>
</dbReference>
<accession>A0A4U8UQY6</accession>
<evidence type="ECO:0000259" key="1">
    <source>
        <dbReference type="PROSITE" id="PS50086"/>
    </source>
</evidence>
<dbReference type="InterPro" id="IPR035969">
    <property type="entry name" value="Rab-GAP_TBC_sf"/>
</dbReference>
<dbReference type="SMART" id="SM00164">
    <property type="entry name" value="TBC"/>
    <property type="match status" value="1"/>
</dbReference>
<dbReference type="InterPro" id="IPR000195">
    <property type="entry name" value="Rab-GAP-TBC_dom"/>
</dbReference>
<organism evidence="2 3">
    <name type="scientific">Steinernema carpocapsae</name>
    <name type="common">Entomopathogenic nematode</name>
    <dbReference type="NCBI Taxonomy" id="34508"/>
    <lineage>
        <taxon>Eukaryota</taxon>
        <taxon>Metazoa</taxon>
        <taxon>Ecdysozoa</taxon>
        <taxon>Nematoda</taxon>
        <taxon>Chromadorea</taxon>
        <taxon>Rhabditida</taxon>
        <taxon>Tylenchina</taxon>
        <taxon>Panagrolaimomorpha</taxon>
        <taxon>Strongyloidoidea</taxon>
        <taxon>Steinernematidae</taxon>
        <taxon>Steinernema</taxon>
    </lineage>
</organism>
<reference evidence="2 3" key="1">
    <citation type="journal article" date="2015" name="Genome Biol.">
        <title>Comparative genomics of Steinernema reveals deeply conserved gene regulatory networks.</title>
        <authorList>
            <person name="Dillman A.R."/>
            <person name="Macchietto M."/>
            <person name="Porter C.F."/>
            <person name="Rogers A."/>
            <person name="Williams B."/>
            <person name="Antoshechkin I."/>
            <person name="Lee M.M."/>
            <person name="Goodwin Z."/>
            <person name="Lu X."/>
            <person name="Lewis E.E."/>
            <person name="Goodrich-Blair H."/>
            <person name="Stock S.P."/>
            <person name="Adams B.J."/>
            <person name="Sternberg P.W."/>
            <person name="Mortazavi A."/>
        </authorList>
    </citation>
    <scope>NUCLEOTIDE SEQUENCE [LARGE SCALE GENOMIC DNA]</scope>
    <source>
        <strain evidence="2 3">ALL</strain>
    </source>
</reference>
<dbReference type="OrthoDB" id="294251at2759"/>
<comment type="caution">
    <text evidence="2">The sequence shown here is derived from an EMBL/GenBank/DDBJ whole genome shotgun (WGS) entry which is preliminary data.</text>
</comment>
<dbReference type="EMBL" id="AZBU02000001">
    <property type="protein sequence ID" value="TMS35284.1"/>
    <property type="molecule type" value="Genomic_DNA"/>
</dbReference>
<gene>
    <name evidence="2" type="ORF">L596_002719</name>
</gene>
<dbReference type="Gene3D" id="1.10.8.270">
    <property type="entry name" value="putative rabgap domain of human tbc1 domain family member 14 like domains"/>
    <property type="match status" value="1"/>
</dbReference>
<dbReference type="Pfam" id="PF00566">
    <property type="entry name" value="RabGAP-TBC"/>
    <property type="match status" value="1"/>
</dbReference>
<dbReference type="InterPro" id="IPR050302">
    <property type="entry name" value="Rab_GAP_TBC_domain"/>
</dbReference>
<protein>
    <recommendedName>
        <fullName evidence="1">Rab-GAP TBC domain-containing protein</fullName>
    </recommendedName>
</protein>
<name>A0A4U8UQY6_STECR</name>
<dbReference type="SUPFAM" id="SSF47923">
    <property type="entry name" value="Ypt/Rab-GAP domain of gyp1p"/>
    <property type="match status" value="2"/>
</dbReference>
<dbReference type="FunFam" id="1.10.8.270:FF:000026">
    <property type="entry name" value="TBC (Tre-2/Bub2/Cdc16) domain family"/>
    <property type="match status" value="1"/>
</dbReference>
<dbReference type="Gene3D" id="1.10.472.80">
    <property type="entry name" value="Ypt/Rab-GAP domain of gyp1p, domain 3"/>
    <property type="match status" value="1"/>
</dbReference>
<proteinExistence type="predicted"/>
<dbReference type="PANTHER" id="PTHR47219:SF20">
    <property type="entry name" value="TBC1 DOMAIN FAMILY MEMBER 2B"/>
    <property type="match status" value="1"/>
</dbReference>
<evidence type="ECO:0000313" key="2">
    <source>
        <dbReference type="EMBL" id="TMS35284.1"/>
    </source>
</evidence>
<feature type="domain" description="Rab-GAP TBC" evidence="1">
    <location>
        <begin position="105"/>
        <end position="302"/>
    </location>
</feature>
<reference evidence="2 3" key="2">
    <citation type="journal article" date="2019" name="G3 (Bethesda)">
        <title>Hybrid Assembly of the Genome of the Entomopathogenic Nematode Steinernema carpocapsae Identifies the X-Chromosome.</title>
        <authorList>
            <person name="Serra L."/>
            <person name="Macchietto M."/>
            <person name="Macias-Munoz A."/>
            <person name="McGill C.J."/>
            <person name="Rodriguez I.M."/>
            <person name="Rodriguez B."/>
            <person name="Murad R."/>
            <person name="Mortazavi A."/>
        </authorList>
    </citation>
    <scope>NUCLEOTIDE SEQUENCE [LARGE SCALE GENOMIC DNA]</scope>
    <source>
        <strain evidence="2 3">ALL</strain>
    </source>
</reference>
<dbReference type="PANTHER" id="PTHR47219">
    <property type="entry name" value="RAB GTPASE-ACTIVATING PROTEIN 1-LIKE"/>
    <property type="match status" value="1"/>
</dbReference>
<dbReference type="Proteomes" id="UP000298663">
    <property type="component" value="Unassembled WGS sequence"/>
</dbReference>
<dbReference type="AlphaFoldDB" id="A0A4U8UQY6"/>
<sequence>MHDLFIDAPAVHDLPHREADAELRSKSILEQTLAEGDTTDALGFYLPTLNPFEAAVSKVERNHGSNWKRELSDQDWLMKWDSFLVNQANKPLVQSAELKALMRSGVPATYRTRIWKCLVQLWTRIKQDDTGHGYFECLLKKGEAQIKDDDACIKQIDLDLERTLPSNKFYDNKNSEKIEPLKRVLYAFRFHNKTIGYCQGLNRIAAISLLFLEESEAFWFMVAFVEYLQPADYYENNLVCAVADQKVLAEIMREKLPKLDAHLRKLEVDLTPFTLSWFLTCFVDVLPHHLYIPIFDIFLYEGNKILFRFAVAVLKLCEPKLLQCPSSGSVHGVLNNLAGTITDFKELSDAAFNWLNPFPLKMIETKRQIYIKEVSGSYRS</sequence>
<dbReference type="STRING" id="34508.A0A4U8UQY6"/>
<dbReference type="PROSITE" id="PS50086">
    <property type="entry name" value="TBC_RABGAP"/>
    <property type="match status" value="1"/>
</dbReference>
<dbReference type="GO" id="GO:0031267">
    <property type="term" value="F:small GTPase binding"/>
    <property type="evidence" value="ECO:0007669"/>
    <property type="project" value="TreeGrafter"/>
</dbReference>